<dbReference type="OrthoDB" id="9180899at2"/>
<dbReference type="InterPro" id="IPR005631">
    <property type="entry name" value="SDH"/>
</dbReference>
<dbReference type="STRING" id="51642.NSMM_610009"/>
<evidence type="ECO:0000256" key="3">
    <source>
        <dbReference type="ARBA" id="ARBA00019418"/>
    </source>
</evidence>
<comment type="similarity">
    <text evidence="2">Belongs to the SdhE FAD assembly factor family.</text>
</comment>
<comment type="subcellular location">
    <subcellularLocation>
        <location evidence="1">Cytoplasm</location>
    </subcellularLocation>
</comment>
<proteinExistence type="inferred from homology"/>
<evidence type="ECO:0000256" key="5">
    <source>
        <dbReference type="ARBA" id="ARBA00023186"/>
    </source>
</evidence>
<evidence type="ECO:0000256" key="4">
    <source>
        <dbReference type="ARBA" id="ARBA00022490"/>
    </source>
</evidence>
<evidence type="ECO:0000313" key="6">
    <source>
        <dbReference type="EMBL" id="SCZ86595.1"/>
    </source>
</evidence>
<dbReference type="RefSeq" id="WP_090287726.1">
    <property type="nucleotide sequence ID" value="NZ_FMWO01000071.1"/>
</dbReference>
<gene>
    <name evidence="6" type="ORF">NSMM_610009</name>
</gene>
<dbReference type="GO" id="GO:0005737">
    <property type="term" value="C:cytoplasm"/>
    <property type="evidence" value="ECO:0007669"/>
    <property type="project" value="UniProtKB-SubCell"/>
</dbReference>
<protein>
    <recommendedName>
        <fullName evidence="3">FAD assembly factor SdhE</fullName>
    </recommendedName>
</protein>
<sequence>MNDAGRIRWRCRRGMLELDIVLQRFLRKYYAQLSESQHREFETLLSLPDHDLWAMIMVENDVPDATSPSALKLLRKS</sequence>
<keyword evidence="5" id="KW-0143">Chaperone</keyword>
<evidence type="ECO:0000256" key="1">
    <source>
        <dbReference type="ARBA" id="ARBA00004496"/>
    </source>
</evidence>
<dbReference type="PANTHER" id="PTHR39585">
    <property type="entry name" value="FAD ASSEMBLY FACTOR SDHE"/>
    <property type="match status" value="1"/>
</dbReference>
<evidence type="ECO:0000313" key="7">
    <source>
        <dbReference type="Proteomes" id="UP000198729"/>
    </source>
</evidence>
<name>A0A1G5SHB2_9PROT</name>
<dbReference type="InterPro" id="IPR036714">
    <property type="entry name" value="SDH_sf"/>
</dbReference>
<dbReference type="PANTHER" id="PTHR39585:SF1">
    <property type="entry name" value="FAD ASSEMBLY FACTOR SDHE"/>
    <property type="match status" value="1"/>
</dbReference>
<dbReference type="Gene3D" id="1.10.150.250">
    <property type="entry name" value="Flavinator of succinate dehydrogenase"/>
    <property type="match status" value="1"/>
</dbReference>
<accession>A0A1G5SHB2</accession>
<dbReference type="Pfam" id="PF03937">
    <property type="entry name" value="Sdh5"/>
    <property type="match status" value="1"/>
</dbReference>
<dbReference type="Proteomes" id="UP000198729">
    <property type="component" value="Unassembled WGS sequence"/>
</dbReference>
<dbReference type="SUPFAM" id="SSF109910">
    <property type="entry name" value="YgfY-like"/>
    <property type="match status" value="1"/>
</dbReference>
<reference evidence="6 7" key="1">
    <citation type="submission" date="2016-10" db="EMBL/GenBank/DDBJ databases">
        <authorList>
            <person name="de Groot N.N."/>
        </authorList>
    </citation>
    <scope>NUCLEOTIDE SEQUENCE [LARGE SCALE GENOMIC DNA]</scope>
    <source>
        <strain evidence="6">1</strain>
    </source>
</reference>
<dbReference type="GO" id="GO:0006105">
    <property type="term" value="P:succinate metabolic process"/>
    <property type="evidence" value="ECO:0007669"/>
    <property type="project" value="TreeGrafter"/>
</dbReference>
<keyword evidence="7" id="KW-1185">Reference proteome</keyword>
<dbReference type="InterPro" id="IPR050531">
    <property type="entry name" value="SdhE_FAD_assembly_factor"/>
</dbReference>
<organism evidence="6 7">
    <name type="scientific">Nitrosomonas mobilis</name>
    <dbReference type="NCBI Taxonomy" id="51642"/>
    <lineage>
        <taxon>Bacteria</taxon>
        <taxon>Pseudomonadati</taxon>
        <taxon>Pseudomonadota</taxon>
        <taxon>Betaproteobacteria</taxon>
        <taxon>Nitrosomonadales</taxon>
        <taxon>Nitrosomonadaceae</taxon>
        <taxon>Nitrosomonas</taxon>
    </lineage>
</organism>
<evidence type="ECO:0000256" key="2">
    <source>
        <dbReference type="ARBA" id="ARBA00008571"/>
    </source>
</evidence>
<dbReference type="AlphaFoldDB" id="A0A1G5SHB2"/>
<keyword evidence="4" id="KW-0963">Cytoplasm</keyword>
<dbReference type="EMBL" id="FMWO01000071">
    <property type="protein sequence ID" value="SCZ86595.1"/>
    <property type="molecule type" value="Genomic_DNA"/>
</dbReference>